<proteinExistence type="inferred from homology"/>
<feature type="domain" description="Solute-binding protein family 5" evidence="6">
    <location>
        <begin position="140"/>
        <end position="520"/>
    </location>
</feature>
<name>A0A2M7MI24_9BACT</name>
<feature type="region of interest" description="Disordered" evidence="4">
    <location>
        <begin position="423"/>
        <end position="442"/>
    </location>
</feature>
<dbReference type="Proteomes" id="UP000230658">
    <property type="component" value="Unassembled WGS sequence"/>
</dbReference>
<feature type="compositionally biased region" description="Basic and acidic residues" evidence="4">
    <location>
        <begin position="423"/>
        <end position="432"/>
    </location>
</feature>
<evidence type="ECO:0000256" key="5">
    <source>
        <dbReference type="SAM" id="Phobius"/>
    </source>
</evidence>
<dbReference type="GO" id="GO:0015833">
    <property type="term" value="P:peptide transport"/>
    <property type="evidence" value="ECO:0007669"/>
    <property type="project" value="TreeGrafter"/>
</dbReference>
<evidence type="ECO:0000256" key="2">
    <source>
        <dbReference type="ARBA" id="ARBA00022448"/>
    </source>
</evidence>
<evidence type="ECO:0000256" key="1">
    <source>
        <dbReference type="ARBA" id="ARBA00005695"/>
    </source>
</evidence>
<dbReference type="AlphaFoldDB" id="A0A2M7MI24"/>
<organism evidence="7 8">
    <name type="scientific">Candidatus Kuenenbacteria bacterium CG_4_10_14_3_um_filter_39_14</name>
    <dbReference type="NCBI Taxonomy" id="1974614"/>
    <lineage>
        <taxon>Bacteria</taxon>
        <taxon>Candidatus Kueneniibacteriota</taxon>
    </lineage>
</organism>
<evidence type="ECO:0000259" key="6">
    <source>
        <dbReference type="Pfam" id="PF00496"/>
    </source>
</evidence>
<comment type="caution">
    <text evidence="7">The sequence shown here is derived from an EMBL/GenBank/DDBJ whole genome shotgun (WGS) entry which is preliminary data.</text>
</comment>
<evidence type="ECO:0000256" key="3">
    <source>
        <dbReference type="ARBA" id="ARBA00022729"/>
    </source>
</evidence>
<keyword evidence="5" id="KW-1133">Transmembrane helix</keyword>
<evidence type="ECO:0000256" key="4">
    <source>
        <dbReference type="SAM" id="MobiDB-lite"/>
    </source>
</evidence>
<dbReference type="PIRSF" id="PIRSF002741">
    <property type="entry name" value="MppA"/>
    <property type="match status" value="1"/>
</dbReference>
<comment type="similarity">
    <text evidence="1">Belongs to the bacterial solute-binding protein 5 family.</text>
</comment>
<gene>
    <name evidence="7" type="ORF">COZ26_00460</name>
</gene>
<reference evidence="8" key="1">
    <citation type="submission" date="2017-09" db="EMBL/GenBank/DDBJ databases">
        <title>Depth-based differentiation of microbial function through sediment-hosted aquifers and enrichment of novel symbionts in the deep terrestrial subsurface.</title>
        <authorList>
            <person name="Probst A.J."/>
            <person name="Ladd B."/>
            <person name="Jarett J.K."/>
            <person name="Geller-Mcgrath D.E."/>
            <person name="Sieber C.M.K."/>
            <person name="Emerson J.B."/>
            <person name="Anantharaman K."/>
            <person name="Thomas B.C."/>
            <person name="Malmstrom R."/>
            <person name="Stieglmeier M."/>
            <person name="Klingl A."/>
            <person name="Woyke T."/>
            <person name="Ryan C.M."/>
            <person name="Banfield J.F."/>
        </authorList>
    </citation>
    <scope>NUCLEOTIDE SEQUENCE [LARGE SCALE GENOMIC DNA]</scope>
</reference>
<accession>A0A2M7MI24</accession>
<feature type="non-terminal residue" evidence="7">
    <location>
        <position position="567"/>
    </location>
</feature>
<dbReference type="GO" id="GO:1904680">
    <property type="term" value="F:peptide transmembrane transporter activity"/>
    <property type="evidence" value="ECO:0007669"/>
    <property type="project" value="TreeGrafter"/>
</dbReference>
<keyword evidence="2" id="KW-0813">Transport</keyword>
<feature type="compositionally biased region" description="Polar residues" evidence="4">
    <location>
        <begin position="433"/>
        <end position="442"/>
    </location>
</feature>
<keyword evidence="3" id="KW-0732">Signal</keyword>
<sequence>MLKIQPLSVIKKVIEKVEKFGGKKNDGDVIQEENNGQEKDAGQNLNWRQIKYISKFLTRKEKNIIRVALFFIIFSLVAMGYLFLNSNLAEKPRAGGTYTEIVVGAPQYINPLYSTANEADRDLVRLVFAGLLKYDKQQNLVPDLAREWFQDDKATTYTFQLRDNIYWPDGKQFTAEDVVFTIETIKNESYGSAIRANWTGIEVKAIDDLTIQFTLPEPFAPFIGNTTVGILPAHLWQDILPANAKLAELNLKPVGLGPYRVDTFVKDKQGIIKSYSLKRNEEYHLGAPYIEQIILKFQPTFEMGVEALKNRNADGLNFLPLNLKELLAPRKDLNYYSLSLPQYTAIFFNQEKNEILKNKKMRQALLLAIDKKKIVEEVLAGEAKPIEGSILPGFPGYNDNLSVAPADVETAKKLLAEIGWGEKENSSAETNKENGQATTSDEQMINLTVANQSQSVAVGEAIQKMWQTIGVKTNLIVVEPGQIQKDVIGPRNFEALLFGEILGADPDPYPFWHSSQTGNNGLNLANFKNSELDKLLETIRQEKDYNKRAEAYIKFDTILKDELPAIF</sequence>
<dbReference type="SUPFAM" id="SSF53850">
    <property type="entry name" value="Periplasmic binding protein-like II"/>
    <property type="match status" value="1"/>
</dbReference>
<protein>
    <recommendedName>
        <fullName evidence="6">Solute-binding protein family 5 domain-containing protein</fullName>
    </recommendedName>
</protein>
<dbReference type="Gene3D" id="3.40.190.10">
    <property type="entry name" value="Periplasmic binding protein-like II"/>
    <property type="match status" value="1"/>
</dbReference>
<dbReference type="PANTHER" id="PTHR30290">
    <property type="entry name" value="PERIPLASMIC BINDING COMPONENT OF ABC TRANSPORTER"/>
    <property type="match status" value="1"/>
</dbReference>
<dbReference type="Gene3D" id="3.90.76.10">
    <property type="entry name" value="Dipeptide-binding Protein, Domain 1"/>
    <property type="match status" value="1"/>
</dbReference>
<dbReference type="GO" id="GO:0043190">
    <property type="term" value="C:ATP-binding cassette (ABC) transporter complex"/>
    <property type="evidence" value="ECO:0007669"/>
    <property type="project" value="InterPro"/>
</dbReference>
<evidence type="ECO:0000313" key="7">
    <source>
        <dbReference type="EMBL" id="PIX92687.1"/>
    </source>
</evidence>
<dbReference type="Gene3D" id="3.10.105.10">
    <property type="entry name" value="Dipeptide-binding Protein, Domain 3"/>
    <property type="match status" value="1"/>
</dbReference>
<keyword evidence="5" id="KW-0812">Transmembrane</keyword>
<evidence type="ECO:0000313" key="8">
    <source>
        <dbReference type="Proteomes" id="UP000230658"/>
    </source>
</evidence>
<dbReference type="InterPro" id="IPR039424">
    <property type="entry name" value="SBP_5"/>
</dbReference>
<keyword evidence="5" id="KW-0472">Membrane</keyword>
<dbReference type="GO" id="GO:0042597">
    <property type="term" value="C:periplasmic space"/>
    <property type="evidence" value="ECO:0007669"/>
    <property type="project" value="UniProtKB-ARBA"/>
</dbReference>
<dbReference type="InterPro" id="IPR030678">
    <property type="entry name" value="Peptide/Ni-bd"/>
</dbReference>
<dbReference type="PANTHER" id="PTHR30290:SF9">
    <property type="entry name" value="OLIGOPEPTIDE-BINDING PROTEIN APPA"/>
    <property type="match status" value="1"/>
</dbReference>
<dbReference type="Pfam" id="PF00496">
    <property type="entry name" value="SBP_bac_5"/>
    <property type="match status" value="1"/>
</dbReference>
<feature type="transmembrane region" description="Helical" evidence="5">
    <location>
        <begin position="64"/>
        <end position="84"/>
    </location>
</feature>
<dbReference type="EMBL" id="PFJV01000009">
    <property type="protein sequence ID" value="PIX92687.1"/>
    <property type="molecule type" value="Genomic_DNA"/>
</dbReference>
<dbReference type="InterPro" id="IPR000914">
    <property type="entry name" value="SBP_5_dom"/>
</dbReference>
<dbReference type="CDD" id="cd08513">
    <property type="entry name" value="PBP2_thermophilic_Hb8_like"/>
    <property type="match status" value="1"/>
</dbReference>